<dbReference type="Proteomes" id="UP000241769">
    <property type="component" value="Unassembled WGS sequence"/>
</dbReference>
<sequence length="59" mass="6805">MAIEAPVYHISTFNIPFFESIPSLRKDPGADHQFSIPFQPEKQQQDQKIWPPSPKTPIQ</sequence>
<reference evidence="2 3" key="1">
    <citation type="journal article" date="2018" name="Genome Biol. Evol.">
        <title>Multiple Roots of Fruiting Body Formation in Amoebozoa.</title>
        <authorList>
            <person name="Hillmann F."/>
            <person name="Forbes G."/>
            <person name="Novohradska S."/>
            <person name="Ferling I."/>
            <person name="Riege K."/>
            <person name="Groth M."/>
            <person name="Westermann M."/>
            <person name="Marz M."/>
            <person name="Spaller T."/>
            <person name="Winckler T."/>
            <person name="Schaap P."/>
            <person name="Glockner G."/>
        </authorList>
    </citation>
    <scope>NUCLEOTIDE SEQUENCE [LARGE SCALE GENOMIC DNA]</scope>
    <source>
        <strain evidence="2 3">Jena</strain>
    </source>
</reference>
<proteinExistence type="predicted"/>
<comment type="caution">
    <text evidence="2">The sequence shown here is derived from an EMBL/GenBank/DDBJ whole genome shotgun (WGS) entry which is preliminary data.</text>
</comment>
<organism evidence="2 3">
    <name type="scientific">Planoprotostelium fungivorum</name>
    <dbReference type="NCBI Taxonomy" id="1890364"/>
    <lineage>
        <taxon>Eukaryota</taxon>
        <taxon>Amoebozoa</taxon>
        <taxon>Evosea</taxon>
        <taxon>Variosea</taxon>
        <taxon>Cavosteliida</taxon>
        <taxon>Cavosteliaceae</taxon>
        <taxon>Planoprotostelium</taxon>
    </lineage>
</organism>
<gene>
    <name evidence="2" type="ORF">PROFUN_08922</name>
</gene>
<evidence type="ECO:0000313" key="3">
    <source>
        <dbReference type="Proteomes" id="UP000241769"/>
    </source>
</evidence>
<dbReference type="InParanoid" id="A0A2P6NIN9"/>
<feature type="region of interest" description="Disordered" evidence="1">
    <location>
        <begin position="26"/>
        <end position="59"/>
    </location>
</feature>
<keyword evidence="3" id="KW-1185">Reference proteome</keyword>
<evidence type="ECO:0000313" key="2">
    <source>
        <dbReference type="EMBL" id="PRP83807.1"/>
    </source>
</evidence>
<dbReference type="AlphaFoldDB" id="A0A2P6NIN9"/>
<accession>A0A2P6NIN9</accession>
<name>A0A2P6NIN9_9EUKA</name>
<protein>
    <submittedName>
        <fullName evidence="2">Uncharacterized protein</fullName>
    </submittedName>
</protein>
<evidence type="ECO:0000256" key="1">
    <source>
        <dbReference type="SAM" id="MobiDB-lite"/>
    </source>
</evidence>
<dbReference type="EMBL" id="MDYQ01000075">
    <property type="protein sequence ID" value="PRP83807.1"/>
    <property type="molecule type" value="Genomic_DNA"/>
</dbReference>